<dbReference type="EMBL" id="QRMS01000009">
    <property type="protein sequence ID" value="RHJ83381.1"/>
    <property type="molecule type" value="Genomic_DNA"/>
</dbReference>
<dbReference type="GO" id="GO:0015087">
    <property type="term" value="F:cobalt ion transmembrane transporter activity"/>
    <property type="evidence" value="ECO:0007669"/>
    <property type="project" value="UniProtKB-UniRule"/>
</dbReference>
<evidence type="ECO:0000256" key="6">
    <source>
        <dbReference type="ARBA" id="ARBA00022989"/>
    </source>
</evidence>
<keyword evidence="8 10" id="KW-0472">Membrane</keyword>
<comment type="similarity">
    <text evidence="10">Belongs to the CbiN family.</text>
</comment>
<keyword evidence="1 10" id="KW-0171">Cobalt transport</keyword>
<gene>
    <name evidence="10" type="primary">cbiN</name>
    <name evidence="11" type="ORF">DW099_18875</name>
</gene>
<keyword evidence="6 10" id="KW-1133">Transmembrane helix</keyword>
<dbReference type="Proteomes" id="UP000284841">
    <property type="component" value="Unassembled WGS sequence"/>
</dbReference>
<dbReference type="GO" id="GO:0005886">
    <property type="term" value="C:plasma membrane"/>
    <property type="evidence" value="ECO:0007669"/>
    <property type="project" value="UniProtKB-SubCell"/>
</dbReference>
<dbReference type="PANTHER" id="PTHR38662:SF1">
    <property type="entry name" value="COBALT TRANSPORT PROTEIN CBIN"/>
    <property type="match status" value="1"/>
</dbReference>
<evidence type="ECO:0000256" key="3">
    <source>
        <dbReference type="ARBA" id="ARBA00022475"/>
    </source>
</evidence>
<evidence type="ECO:0000256" key="10">
    <source>
        <dbReference type="HAMAP-Rule" id="MF_00330"/>
    </source>
</evidence>
<dbReference type="Pfam" id="PF02553">
    <property type="entry name" value="CbiN"/>
    <property type="match status" value="1"/>
</dbReference>
<dbReference type="RefSeq" id="WP_067535933.1">
    <property type="nucleotide sequence ID" value="NZ_AP025567.1"/>
</dbReference>
<dbReference type="HAMAP" id="MF_00330">
    <property type="entry name" value="CbiN"/>
    <property type="match status" value="1"/>
</dbReference>
<dbReference type="OrthoDB" id="1551318at2"/>
<protein>
    <recommendedName>
        <fullName evidence="10">Cobalt transport protein CbiN</fullName>
    </recommendedName>
    <alternativeName>
        <fullName evidence="10">Energy-coupling factor transporter probable substrate-capture protein CbiN</fullName>
        <shortName evidence="10">ECF transporter S component CbiN</shortName>
    </alternativeName>
</protein>
<dbReference type="PANTHER" id="PTHR38662">
    <property type="entry name" value="COBALT TRANSPORT PROTEIN CBIN"/>
    <property type="match status" value="1"/>
</dbReference>
<evidence type="ECO:0000256" key="8">
    <source>
        <dbReference type="ARBA" id="ARBA00023136"/>
    </source>
</evidence>
<comment type="subunit">
    <text evidence="10">Forms an energy-coupling factor (ECF) transporter complex composed of an ATP-binding protein (A component, CbiO), a transmembrane protein (T component, CbiQ) and 2 possible substrate-capture proteins (S components, CbiM and CbiN) of unknown stoichimetry.</text>
</comment>
<keyword evidence="7 10" id="KW-0406">Ion transport</keyword>
<evidence type="ECO:0000256" key="2">
    <source>
        <dbReference type="ARBA" id="ARBA00022448"/>
    </source>
</evidence>
<dbReference type="UniPathway" id="UPA00148"/>
<dbReference type="GeneID" id="83003851"/>
<comment type="subcellular location">
    <subcellularLocation>
        <location evidence="10">Cell membrane</location>
        <topology evidence="10">Multi-pass membrane protein</topology>
    </subcellularLocation>
</comment>
<evidence type="ECO:0000313" key="11">
    <source>
        <dbReference type="EMBL" id="RHJ83381.1"/>
    </source>
</evidence>
<comment type="pathway">
    <text evidence="10">Cofactor biosynthesis; adenosylcobalamin biosynthesis.</text>
</comment>
<reference evidence="11 12" key="1">
    <citation type="submission" date="2018-08" db="EMBL/GenBank/DDBJ databases">
        <title>A genome reference for cultivated species of the human gut microbiota.</title>
        <authorList>
            <person name="Zou Y."/>
            <person name="Xue W."/>
            <person name="Luo G."/>
        </authorList>
    </citation>
    <scope>NUCLEOTIDE SEQUENCE [LARGE SCALE GENOMIC DNA]</scope>
    <source>
        <strain evidence="11 12">AM07-24</strain>
    </source>
</reference>
<keyword evidence="5 10" id="KW-0812">Transmembrane</keyword>
<accession>A0A415DU75</accession>
<name>A0A415DU75_9FIRM</name>
<keyword evidence="3 10" id="KW-1003">Cell membrane</keyword>
<evidence type="ECO:0000256" key="7">
    <source>
        <dbReference type="ARBA" id="ARBA00023065"/>
    </source>
</evidence>
<comment type="caution">
    <text evidence="11">The sequence shown here is derived from an EMBL/GenBank/DDBJ whole genome shotgun (WGS) entry which is preliminary data.</text>
</comment>
<keyword evidence="9 10" id="KW-0170">Cobalt</keyword>
<feature type="transmembrane region" description="Helical" evidence="10">
    <location>
        <begin position="9"/>
        <end position="29"/>
    </location>
</feature>
<dbReference type="InterPro" id="IPR003705">
    <property type="entry name" value="CbiN"/>
</dbReference>
<sequence length="110" mass="12217">MEKKKSRKGLVIVLLVIAILIAVIPFLALKGAEFGGSDDAGSQMVAEIQGSEYTPWFEPILEQYLGGEIPGEIESLIFCLQTGIGVGIVAFIMGRFYERHKWKKDEEEVE</sequence>
<dbReference type="AlphaFoldDB" id="A0A415DU75"/>
<keyword evidence="2 10" id="KW-0813">Transport</keyword>
<evidence type="ECO:0000256" key="9">
    <source>
        <dbReference type="ARBA" id="ARBA00023285"/>
    </source>
</evidence>
<evidence type="ECO:0000313" key="12">
    <source>
        <dbReference type="Proteomes" id="UP000284841"/>
    </source>
</evidence>
<evidence type="ECO:0000256" key="5">
    <source>
        <dbReference type="ARBA" id="ARBA00022692"/>
    </source>
</evidence>
<feature type="transmembrane region" description="Helical" evidence="10">
    <location>
        <begin position="75"/>
        <end position="94"/>
    </location>
</feature>
<dbReference type="STRING" id="1776384.GCA_900086585_01472"/>
<comment type="function">
    <text evidence="10">Part of the energy-coupling factor (ECF) transporter complex CbiMNOQ involved in cobalt import.</text>
</comment>
<evidence type="ECO:0000256" key="4">
    <source>
        <dbReference type="ARBA" id="ARBA00022573"/>
    </source>
</evidence>
<evidence type="ECO:0000256" key="1">
    <source>
        <dbReference type="ARBA" id="ARBA00022426"/>
    </source>
</evidence>
<keyword evidence="4 10" id="KW-0169">Cobalamin biosynthesis</keyword>
<dbReference type="GO" id="GO:0009236">
    <property type="term" value="P:cobalamin biosynthetic process"/>
    <property type="evidence" value="ECO:0007669"/>
    <property type="project" value="UniProtKB-UniRule"/>
</dbReference>
<proteinExistence type="inferred from homology"/>
<organism evidence="11 12">
    <name type="scientific">Emergencia timonensis</name>
    <dbReference type="NCBI Taxonomy" id="1776384"/>
    <lineage>
        <taxon>Bacteria</taxon>
        <taxon>Bacillati</taxon>
        <taxon>Bacillota</taxon>
        <taxon>Clostridia</taxon>
        <taxon>Peptostreptococcales</taxon>
        <taxon>Anaerovoracaceae</taxon>
        <taxon>Emergencia</taxon>
    </lineage>
</organism>
<keyword evidence="12" id="KW-1185">Reference proteome</keyword>